<evidence type="ECO:0000313" key="2">
    <source>
        <dbReference type="EMBL" id="ESA20551.1"/>
    </source>
</evidence>
<accession>U9UY87</accession>
<dbReference type="InterPro" id="IPR004330">
    <property type="entry name" value="FAR1_DNA_bnd_dom"/>
</dbReference>
<dbReference type="VEuPathDB" id="FungiDB:RhiirFUN_010503"/>
<dbReference type="PANTHER" id="PTHR47718">
    <property type="entry name" value="OS01G0519700 PROTEIN"/>
    <property type="match status" value="1"/>
</dbReference>
<dbReference type="HOGENOM" id="CLU_076957_1_0_1"/>
<organism evidence="2">
    <name type="scientific">Rhizophagus irregularis (strain DAOM 181602 / DAOM 197198 / MUCL 43194)</name>
    <name type="common">Arbuscular mycorrhizal fungus</name>
    <name type="synonym">Glomus intraradices</name>
    <dbReference type="NCBI Taxonomy" id="747089"/>
    <lineage>
        <taxon>Eukaryota</taxon>
        <taxon>Fungi</taxon>
        <taxon>Fungi incertae sedis</taxon>
        <taxon>Mucoromycota</taxon>
        <taxon>Glomeromycotina</taxon>
        <taxon>Glomeromycetes</taxon>
        <taxon>Glomerales</taxon>
        <taxon>Glomeraceae</taxon>
        <taxon>Rhizophagus</taxon>
    </lineage>
</organism>
<dbReference type="EMBL" id="KI277222">
    <property type="protein sequence ID" value="ESA20551.1"/>
    <property type="molecule type" value="Genomic_DNA"/>
</dbReference>
<dbReference type="PANTHER" id="PTHR47718:SF9">
    <property type="entry name" value="PROTEIN FAR1-RELATED SEQUENCE"/>
    <property type="match status" value="1"/>
</dbReference>
<dbReference type="Pfam" id="PF03101">
    <property type="entry name" value="FAR1"/>
    <property type="match status" value="1"/>
</dbReference>
<feature type="domain" description="FAR1" evidence="1">
    <location>
        <begin position="3"/>
        <end position="89"/>
    </location>
</feature>
<name>U9UY87_RHIID</name>
<reference evidence="2" key="1">
    <citation type="submission" date="2013-07" db="EMBL/GenBank/DDBJ databases">
        <title>The genome of an arbuscular mycorrhizal fungus provides insights into the evolution of the oldest plant symbiosis.</title>
        <authorList>
            <consortium name="DOE Joint Genome Institute"/>
            <person name="Tisserant E."/>
            <person name="Malbreil M."/>
            <person name="Kuo A."/>
            <person name="Kohler A."/>
            <person name="Symeonidi A."/>
            <person name="Balestrini R."/>
            <person name="Charron P."/>
            <person name="Duensing N."/>
            <person name="Frei-dit-Frey N."/>
            <person name="Gianinazzi-Pearson V."/>
            <person name="Gilbert B."/>
            <person name="Handa Y."/>
            <person name="Hijri M."/>
            <person name="Kaul R."/>
            <person name="Kawaguchi M."/>
            <person name="Krajinski F."/>
            <person name="Lammers P."/>
            <person name="Lapierre D."/>
            <person name="Masclaux F.G."/>
            <person name="Murat C."/>
            <person name="Morin E."/>
            <person name="Ndikumana S."/>
            <person name="Pagni M."/>
            <person name="Petitpierre D."/>
            <person name="Requena N."/>
            <person name="Rosikiewicz P."/>
            <person name="Riley R."/>
            <person name="Saito K."/>
            <person name="San Clemente H."/>
            <person name="Shapiro H."/>
            <person name="van Tuinen D."/>
            <person name="Becard G."/>
            <person name="Bonfante P."/>
            <person name="Paszkowski U."/>
            <person name="Shachar-Hill Y."/>
            <person name="Young J.P."/>
            <person name="Sanders I.R."/>
            <person name="Henrissat B."/>
            <person name="Rensing S.A."/>
            <person name="Grigoriev I.V."/>
            <person name="Corradi N."/>
            <person name="Roux C."/>
            <person name="Martin F."/>
        </authorList>
    </citation>
    <scope>NUCLEOTIDE SEQUENCE</scope>
    <source>
        <strain evidence="2">DAOM 197198</strain>
    </source>
</reference>
<sequence>MEAYGKRHGFTIIKKRLGQREDGSIKHHSFRCEFGGRYHPQKQVDINSHRDRKSKRQQCPWNANFNCPQNSQGVSLTTFNNLHNYALFPADTENYSSKYRCIPDDVLKEVQFLTEHGNLPITTQQKLLKAKFLTISILDCDLSNAIQKYKVRPDVIHDASRLLKILIEQNPAYY</sequence>
<protein>
    <recommendedName>
        <fullName evidence="1">FAR1 domain-containing protein</fullName>
    </recommendedName>
</protein>
<dbReference type="AlphaFoldDB" id="U9UY87"/>
<evidence type="ECO:0000259" key="1">
    <source>
        <dbReference type="Pfam" id="PF03101"/>
    </source>
</evidence>
<proteinExistence type="predicted"/>
<gene>
    <name evidence="2" type="ORF">GLOINDRAFT_127858</name>
</gene>